<keyword evidence="2" id="KW-1160">Virus entry into host cell</keyword>
<evidence type="ECO:0000313" key="4">
    <source>
        <dbReference type="EMBL" id="CAB4178450.1"/>
    </source>
</evidence>
<dbReference type="InterPro" id="IPR006944">
    <property type="entry name" value="Phage/GTA_portal"/>
</dbReference>
<keyword evidence="1" id="KW-0118">Viral capsid assembly</keyword>
<gene>
    <name evidence="4" type="ORF">UFOVP1021_15</name>
    <name evidence="5" type="ORF">UFOVP1622_36</name>
</gene>
<dbReference type="EMBL" id="LR797485">
    <property type="protein sequence ID" value="CAB4219718.1"/>
    <property type="molecule type" value="Genomic_DNA"/>
</dbReference>
<evidence type="ECO:0000313" key="5">
    <source>
        <dbReference type="EMBL" id="CAB4219718.1"/>
    </source>
</evidence>
<evidence type="ECO:0000256" key="2">
    <source>
        <dbReference type="ARBA" id="ARBA00023009"/>
    </source>
</evidence>
<protein>
    <submittedName>
        <fullName evidence="5">COG4695 Phage-related protein</fullName>
    </submittedName>
</protein>
<keyword evidence="1" id="KW-1188">Viral release from host cell</keyword>
<accession>A0A6J5SW26</accession>
<evidence type="ECO:0000256" key="3">
    <source>
        <dbReference type="ARBA" id="ARBA00023219"/>
    </source>
</evidence>
<dbReference type="EMBL" id="LR796967">
    <property type="protein sequence ID" value="CAB4178450.1"/>
    <property type="molecule type" value="Genomic_DNA"/>
</dbReference>
<keyword evidence="2" id="KW-1171">Viral genome ejection through host cell envelope</keyword>
<organism evidence="5">
    <name type="scientific">uncultured Caudovirales phage</name>
    <dbReference type="NCBI Taxonomy" id="2100421"/>
    <lineage>
        <taxon>Viruses</taxon>
        <taxon>Duplodnaviria</taxon>
        <taxon>Heunggongvirae</taxon>
        <taxon>Uroviricota</taxon>
        <taxon>Caudoviricetes</taxon>
        <taxon>Peduoviridae</taxon>
        <taxon>Maltschvirus</taxon>
        <taxon>Maltschvirus maltsch</taxon>
    </lineage>
</organism>
<proteinExistence type="predicted"/>
<reference evidence="5" key="1">
    <citation type="submission" date="2020-05" db="EMBL/GenBank/DDBJ databases">
        <authorList>
            <person name="Chiriac C."/>
            <person name="Salcher M."/>
            <person name="Ghai R."/>
            <person name="Kavagutti S V."/>
        </authorList>
    </citation>
    <scope>NUCLEOTIDE SEQUENCE</scope>
</reference>
<evidence type="ECO:0000256" key="1">
    <source>
        <dbReference type="ARBA" id="ARBA00022950"/>
    </source>
</evidence>
<name>A0A6J5SW26_9CAUD</name>
<dbReference type="Pfam" id="PF04860">
    <property type="entry name" value="Phage_portal"/>
    <property type="match status" value="1"/>
</dbReference>
<sequence>MSRRRTRNNRPQVIAKSLRAGVVANAADIEASAWTVDVMTGLNNDFATLARPYSQVSVVQAAIQAMRRNASKAVMQVGQWDEDGGFIPVEHPLQYLWQRPGPGETDITLLEFIYTSILDHGNCYLQIINSRGGAVAELMPIPATWIMRPLMGESINEVLEWPIIGSDWGRVYNYTVPTGEMVHFRTGKTTYAMSRGLSVLESTVAELALLKILAQYETTVLSRSGVPSLIVSLKTMGNLTDDQLGQIKNDLNRAVSGKAVGRSFVGTSEMDIKSPGFSPKDLSVAEMADLATARVCGVTGWSPMSLKQPDTGKTYSNLIESNKSSWRDAIIPFLDMVAGKLSELVQTLPITCRGQTSQPNARLCVRFDVSSIEELAGDKKILMDWAVAGVNAGIITINEARADLGYGEMAASDAVEATEVETYQEDAADAASEATAALDNEVA</sequence>
<keyword evidence="3" id="KW-0231">Viral genome packaging</keyword>
<keyword evidence="2" id="KW-1162">Viral penetration into host cytoplasm</keyword>